<evidence type="ECO:0000313" key="2">
    <source>
        <dbReference type="Proteomes" id="UP001141253"/>
    </source>
</evidence>
<feature type="non-terminal residue" evidence="1">
    <location>
        <position position="20"/>
    </location>
</feature>
<name>A0ABQ9BCK3_9ROSI</name>
<accession>A0ABQ9BCK3</accession>
<dbReference type="Proteomes" id="UP001141253">
    <property type="component" value="Chromosome 6"/>
</dbReference>
<evidence type="ECO:0000313" key="1">
    <source>
        <dbReference type="EMBL" id="KAJ6381361.1"/>
    </source>
</evidence>
<proteinExistence type="predicted"/>
<sequence>MDQSLFVEGMSGGEMFLKSD</sequence>
<protein>
    <submittedName>
        <fullName evidence="1">Uncharacterized protein</fullName>
    </submittedName>
</protein>
<organism evidence="1 2">
    <name type="scientific">Salix suchowensis</name>
    <dbReference type="NCBI Taxonomy" id="1278906"/>
    <lineage>
        <taxon>Eukaryota</taxon>
        <taxon>Viridiplantae</taxon>
        <taxon>Streptophyta</taxon>
        <taxon>Embryophyta</taxon>
        <taxon>Tracheophyta</taxon>
        <taxon>Spermatophyta</taxon>
        <taxon>Magnoliopsida</taxon>
        <taxon>eudicotyledons</taxon>
        <taxon>Gunneridae</taxon>
        <taxon>Pentapetalae</taxon>
        <taxon>rosids</taxon>
        <taxon>fabids</taxon>
        <taxon>Malpighiales</taxon>
        <taxon>Salicaceae</taxon>
        <taxon>Saliceae</taxon>
        <taxon>Salix</taxon>
    </lineage>
</organism>
<comment type="caution">
    <text evidence="1">The sequence shown here is derived from an EMBL/GenBank/DDBJ whole genome shotgun (WGS) entry which is preliminary data.</text>
</comment>
<keyword evidence="2" id="KW-1185">Reference proteome</keyword>
<gene>
    <name evidence="1" type="ORF">OIU77_030107</name>
</gene>
<reference evidence="1" key="2">
    <citation type="journal article" date="2023" name="Int. J. Mol. Sci.">
        <title>De Novo Assembly and Annotation of 11 Diverse Shrub Willow (Salix) Genomes Reveals Novel Gene Organization in Sex-Linked Regions.</title>
        <authorList>
            <person name="Hyden B."/>
            <person name="Feng K."/>
            <person name="Yates T.B."/>
            <person name="Jawdy S."/>
            <person name="Cereghino C."/>
            <person name="Smart L.B."/>
            <person name="Muchero W."/>
        </authorList>
    </citation>
    <scope>NUCLEOTIDE SEQUENCE</scope>
    <source>
        <tissue evidence="1">Shoot tip</tissue>
    </source>
</reference>
<dbReference type="EMBL" id="JAPFFI010000009">
    <property type="protein sequence ID" value="KAJ6381361.1"/>
    <property type="molecule type" value="Genomic_DNA"/>
</dbReference>
<reference evidence="1" key="1">
    <citation type="submission" date="2022-10" db="EMBL/GenBank/DDBJ databases">
        <authorList>
            <person name="Hyden B.L."/>
            <person name="Feng K."/>
            <person name="Yates T."/>
            <person name="Jawdy S."/>
            <person name="Smart L.B."/>
            <person name="Muchero W."/>
        </authorList>
    </citation>
    <scope>NUCLEOTIDE SEQUENCE</scope>
    <source>
        <tissue evidence="1">Shoot tip</tissue>
    </source>
</reference>